<evidence type="ECO:0000259" key="9">
    <source>
        <dbReference type="Pfam" id="PF01694"/>
    </source>
</evidence>
<evidence type="ECO:0000313" key="11">
    <source>
        <dbReference type="Proteomes" id="UP000310108"/>
    </source>
</evidence>
<evidence type="ECO:0000256" key="5">
    <source>
        <dbReference type="ARBA" id="ARBA00022989"/>
    </source>
</evidence>
<feature type="transmembrane region" description="Helical" evidence="8">
    <location>
        <begin position="507"/>
        <end position="526"/>
    </location>
</feature>
<keyword evidence="11" id="KW-1185">Reference proteome</keyword>
<dbReference type="EMBL" id="PJEX01000210">
    <property type="protein sequence ID" value="TKW53003.1"/>
    <property type="molecule type" value="Genomic_DNA"/>
</dbReference>
<dbReference type="GO" id="GO:0006465">
    <property type="term" value="P:signal peptide processing"/>
    <property type="evidence" value="ECO:0007669"/>
    <property type="project" value="TreeGrafter"/>
</dbReference>
<feature type="transmembrane region" description="Helical" evidence="8">
    <location>
        <begin position="324"/>
        <end position="346"/>
    </location>
</feature>
<feature type="region of interest" description="Disordered" evidence="7">
    <location>
        <begin position="559"/>
        <end position="585"/>
    </location>
</feature>
<feature type="compositionally biased region" description="Low complexity" evidence="7">
    <location>
        <begin position="51"/>
        <end position="62"/>
    </location>
</feature>
<dbReference type="AlphaFoldDB" id="A0A4U6XCG6"/>
<gene>
    <name evidence="10" type="primary">PCP1</name>
    <name evidence="10" type="ORF">CTA1_12684</name>
</gene>
<comment type="similarity">
    <text evidence="2">Belongs to the peptidase S54 family.</text>
</comment>
<feature type="transmembrane region" description="Helical" evidence="8">
    <location>
        <begin position="358"/>
        <end position="381"/>
    </location>
</feature>
<feature type="compositionally biased region" description="Basic and acidic residues" evidence="7">
    <location>
        <begin position="264"/>
        <end position="277"/>
    </location>
</feature>
<protein>
    <submittedName>
        <fullName evidence="10">Rhomboid protein 1, mitochondrial</fullName>
    </submittedName>
</protein>
<evidence type="ECO:0000256" key="2">
    <source>
        <dbReference type="ARBA" id="ARBA00009045"/>
    </source>
</evidence>
<feature type="transmembrane region" description="Helical" evidence="8">
    <location>
        <begin position="438"/>
        <end position="459"/>
    </location>
</feature>
<feature type="domain" description="Peptidase S54 rhomboid" evidence="9">
    <location>
        <begin position="402"/>
        <end position="544"/>
    </location>
</feature>
<accession>A0A4U6XCG6</accession>
<dbReference type="PANTHER" id="PTHR43731:SF14">
    <property type="entry name" value="PRESENILIN-ASSOCIATED RHOMBOID-LIKE PROTEIN, MITOCHONDRIAL"/>
    <property type="match status" value="1"/>
</dbReference>
<evidence type="ECO:0000256" key="3">
    <source>
        <dbReference type="ARBA" id="ARBA00022692"/>
    </source>
</evidence>
<dbReference type="Gene3D" id="1.20.1540.10">
    <property type="entry name" value="Rhomboid-like"/>
    <property type="match status" value="1"/>
</dbReference>
<evidence type="ECO:0000256" key="1">
    <source>
        <dbReference type="ARBA" id="ARBA00004141"/>
    </source>
</evidence>
<reference evidence="10 11" key="1">
    <citation type="journal article" date="2019" name="PLoS ONE">
        <title>Comparative genome analysis indicates high evolutionary potential of pathogenicity genes in Colletotrichum tanaceti.</title>
        <authorList>
            <person name="Lelwala R.V."/>
            <person name="Korhonen P.K."/>
            <person name="Young N.D."/>
            <person name="Scott J.B."/>
            <person name="Ades P.A."/>
            <person name="Gasser R.B."/>
            <person name="Taylor P.W.J."/>
        </authorList>
    </citation>
    <scope>NUCLEOTIDE SEQUENCE [LARGE SCALE GENOMIC DNA]</scope>
    <source>
        <strain evidence="10">BRIP57314</strain>
    </source>
</reference>
<evidence type="ECO:0000256" key="4">
    <source>
        <dbReference type="ARBA" id="ARBA00022801"/>
    </source>
</evidence>
<dbReference type="PANTHER" id="PTHR43731">
    <property type="entry name" value="RHOMBOID PROTEASE"/>
    <property type="match status" value="1"/>
</dbReference>
<comment type="caution">
    <text evidence="10">The sequence shown here is derived from an EMBL/GenBank/DDBJ whole genome shotgun (WGS) entry which is preliminary data.</text>
</comment>
<feature type="region of interest" description="Disordered" evidence="7">
    <location>
        <begin position="263"/>
        <end position="299"/>
    </location>
</feature>
<feature type="region of interest" description="Disordered" evidence="7">
    <location>
        <begin position="215"/>
        <end position="236"/>
    </location>
</feature>
<dbReference type="InterPro" id="IPR022764">
    <property type="entry name" value="Peptidase_S54_rhomboid_dom"/>
</dbReference>
<dbReference type="STRING" id="1306861.A0A4U6XCG6"/>
<dbReference type="InterPro" id="IPR050925">
    <property type="entry name" value="Rhomboid_protease_S54"/>
</dbReference>
<evidence type="ECO:0000256" key="6">
    <source>
        <dbReference type="ARBA" id="ARBA00023136"/>
    </source>
</evidence>
<comment type="subcellular location">
    <subcellularLocation>
        <location evidence="1">Membrane</location>
        <topology evidence="1">Multi-pass membrane protein</topology>
    </subcellularLocation>
</comment>
<name>A0A4U6XCG6_9PEZI</name>
<evidence type="ECO:0000256" key="8">
    <source>
        <dbReference type="SAM" id="Phobius"/>
    </source>
</evidence>
<organism evidence="10 11">
    <name type="scientific">Colletotrichum tanaceti</name>
    <dbReference type="NCBI Taxonomy" id="1306861"/>
    <lineage>
        <taxon>Eukaryota</taxon>
        <taxon>Fungi</taxon>
        <taxon>Dikarya</taxon>
        <taxon>Ascomycota</taxon>
        <taxon>Pezizomycotina</taxon>
        <taxon>Sordariomycetes</taxon>
        <taxon>Hypocreomycetidae</taxon>
        <taxon>Glomerellales</taxon>
        <taxon>Glomerellaceae</taxon>
        <taxon>Colletotrichum</taxon>
        <taxon>Colletotrichum destructivum species complex</taxon>
    </lineage>
</organism>
<keyword evidence="4" id="KW-0378">Hydrolase</keyword>
<feature type="region of interest" description="Disordered" evidence="7">
    <location>
        <begin position="51"/>
        <end position="77"/>
    </location>
</feature>
<dbReference type="GO" id="GO:0016020">
    <property type="term" value="C:membrane"/>
    <property type="evidence" value="ECO:0007669"/>
    <property type="project" value="UniProtKB-SubCell"/>
</dbReference>
<keyword evidence="5 8" id="KW-1133">Transmembrane helix</keyword>
<dbReference type="Pfam" id="PF01694">
    <property type="entry name" value="Rhomboid"/>
    <property type="match status" value="1"/>
</dbReference>
<keyword evidence="6 8" id="KW-0472">Membrane</keyword>
<dbReference type="InterPro" id="IPR035952">
    <property type="entry name" value="Rhomboid-like_sf"/>
</dbReference>
<dbReference type="GO" id="GO:0004252">
    <property type="term" value="F:serine-type endopeptidase activity"/>
    <property type="evidence" value="ECO:0007669"/>
    <property type="project" value="InterPro"/>
</dbReference>
<evidence type="ECO:0000313" key="10">
    <source>
        <dbReference type="EMBL" id="TKW53003.1"/>
    </source>
</evidence>
<dbReference type="SUPFAM" id="SSF144091">
    <property type="entry name" value="Rhomboid-like"/>
    <property type="match status" value="1"/>
</dbReference>
<keyword evidence="3 8" id="KW-0812">Transmembrane</keyword>
<evidence type="ECO:0000256" key="7">
    <source>
        <dbReference type="SAM" id="MobiDB-lite"/>
    </source>
</evidence>
<proteinExistence type="inferred from homology"/>
<dbReference type="OrthoDB" id="10260614at2759"/>
<sequence length="585" mass="62950">MNASFGLVPSRSLLHLGLRVACRHAAGTSCSSPLATASRLLSTCASLRRSVSSSPYSPWSSSTTLHRNQWPSPGLAATADLPATTRRWISSTPRKPEPTNEPILRDYIDLPLDYKDKNGLRFRAKDLSAAEVRAVFGPSLKPAAANRLLRIMQGRRVAGTLDDPAFGANTADFAPQQRDAALAYLRKLVPVDEVLNAGLRAEDELALLEKELEKGVGEDASDAKTPSLKSETTEAASEKVFTADPVYGYSALDAIRAKNQAKAAEQERRLAEEEAQRQRNNPNAGPLAPLSLSRPPMSARMQKWTEQASSDLAAPPQLSLAERLLPSAAVVLLLVGMLAAFAAVYTPPRDVDRLYPEVSASTATVGALIGLNALVALAWRVPPLWKFLNRYFVLVHGMPRAVTMVTAGFSHSSLGHLAANMVALWFTGTALHEEVGRAGFLAIYLGSGAVGMLGSLVAYTLRGMLTVSTVGASGAVFGVATAFFWTHRFDSFKMFDLPPDPMNGPQGLGFIALILGFHVYAFLRRGPQTIDLPSHLFGMLAGAVGVELFKKRGAPRNDGLERMEEEVSSGTPRDKWVTVVPKPTS</sequence>
<feature type="transmembrane region" description="Helical" evidence="8">
    <location>
        <begin position="465"/>
        <end position="486"/>
    </location>
</feature>
<dbReference type="Proteomes" id="UP000310108">
    <property type="component" value="Unassembled WGS sequence"/>
</dbReference>